<feature type="transmembrane region" description="Helical" evidence="1">
    <location>
        <begin position="145"/>
        <end position="164"/>
    </location>
</feature>
<evidence type="ECO:0000313" key="4">
    <source>
        <dbReference type="EMBL" id="MBB5961804.1"/>
    </source>
</evidence>
<proteinExistence type="predicted"/>
<dbReference type="AlphaFoldDB" id="A0A841CZS6"/>
<organism evidence="4 5">
    <name type="scientific">Planomonospora venezuelensis</name>
    <dbReference type="NCBI Taxonomy" id="1999"/>
    <lineage>
        <taxon>Bacteria</taxon>
        <taxon>Bacillati</taxon>
        <taxon>Actinomycetota</taxon>
        <taxon>Actinomycetes</taxon>
        <taxon>Streptosporangiales</taxon>
        <taxon>Streptosporangiaceae</taxon>
        <taxon>Planomonospora</taxon>
    </lineage>
</organism>
<dbReference type="PANTHER" id="PTHR35152:SF1">
    <property type="entry name" value="DOMAIN SIGNALLING PROTEIN, PUTATIVE (AFU_ORTHOLOGUE AFUA_5G11310)-RELATED"/>
    <property type="match status" value="1"/>
</dbReference>
<feature type="transmembrane region" description="Helical" evidence="1">
    <location>
        <begin position="215"/>
        <end position="236"/>
    </location>
</feature>
<comment type="caution">
    <text evidence="4">The sequence shown here is derived from an EMBL/GenBank/DDBJ whole genome shotgun (WGS) entry which is preliminary data.</text>
</comment>
<sequence length="287" mass="29447">MSHVDHFSSGLLTPSLAYLVSSIGCMLGLMLTARARAATGAARARWLTGGALSIGGTGIWVMHFVAMMGFSVGGAQIRYDVPLTAGSAVLAIVVVGAGLFLVSRGDARTVPLLGGGLLTGLGVAGMHYLGMAAMNMSAHVSYDPVLVGASAAIAVAASTVALWFTMRVRGVAATGGAALIMGVAVCGMHYTGMFAMDVRPTVSLVPIEGARGIDFLLPLLALVSLISLGLLLAAILSPSEREMQVDAELMARLEEQQTGSFAAVPRTALPAPAAEPRRPSLFDAPER</sequence>
<keyword evidence="1" id="KW-1133">Transmembrane helix</keyword>
<feature type="transmembrane region" description="Helical" evidence="1">
    <location>
        <begin position="110"/>
        <end position="133"/>
    </location>
</feature>
<gene>
    <name evidence="4" type="ORF">FHS22_001061</name>
</gene>
<dbReference type="PANTHER" id="PTHR35152">
    <property type="entry name" value="DOMAIN SIGNALLING PROTEIN, PUTATIVE (AFU_ORTHOLOGUE AFUA_5G11310)-RELATED"/>
    <property type="match status" value="1"/>
</dbReference>
<feature type="transmembrane region" description="Helical" evidence="1">
    <location>
        <begin position="171"/>
        <end position="195"/>
    </location>
</feature>
<feature type="compositionally biased region" description="Basic and acidic residues" evidence="2">
    <location>
        <begin position="275"/>
        <end position="287"/>
    </location>
</feature>
<evidence type="ECO:0000313" key="5">
    <source>
        <dbReference type="Proteomes" id="UP000562352"/>
    </source>
</evidence>
<feature type="compositionally biased region" description="Low complexity" evidence="2">
    <location>
        <begin position="265"/>
        <end position="274"/>
    </location>
</feature>
<evidence type="ECO:0000256" key="2">
    <source>
        <dbReference type="SAM" id="MobiDB-lite"/>
    </source>
</evidence>
<keyword evidence="1" id="KW-0812">Transmembrane</keyword>
<feature type="transmembrane region" description="Helical" evidence="1">
    <location>
        <begin position="46"/>
        <end position="71"/>
    </location>
</feature>
<feature type="transmembrane region" description="Helical" evidence="1">
    <location>
        <begin position="83"/>
        <end position="103"/>
    </location>
</feature>
<dbReference type="PROSITE" id="PS50924">
    <property type="entry name" value="MHYT"/>
    <property type="match status" value="1"/>
</dbReference>
<keyword evidence="5" id="KW-1185">Reference proteome</keyword>
<feature type="domain" description="MHYT" evidence="3">
    <location>
        <begin position="9"/>
        <end position="199"/>
    </location>
</feature>
<dbReference type="RefSeq" id="WP_184938927.1">
    <property type="nucleotide sequence ID" value="NZ_BAAAWZ010000001.1"/>
</dbReference>
<dbReference type="Proteomes" id="UP000562352">
    <property type="component" value="Unassembled WGS sequence"/>
</dbReference>
<keyword evidence="1" id="KW-0472">Membrane</keyword>
<feature type="region of interest" description="Disordered" evidence="2">
    <location>
        <begin position="261"/>
        <end position="287"/>
    </location>
</feature>
<dbReference type="EMBL" id="JACHJJ010000002">
    <property type="protein sequence ID" value="MBB5961804.1"/>
    <property type="molecule type" value="Genomic_DNA"/>
</dbReference>
<dbReference type="GO" id="GO:0016020">
    <property type="term" value="C:membrane"/>
    <property type="evidence" value="ECO:0007669"/>
    <property type="project" value="UniProtKB-UniRule"/>
</dbReference>
<protein>
    <submittedName>
        <fullName evidence="4">NO-binding membrane sensor protein with MHYT domain</fullName>
    </submittedName>
</protein>
<dbReference type="InterPro" id="IPR005330">
    <property type="entry name" value="MHYT_dom"/>
</dbReference>
<dbReference type="Pfam" id="PF03707">
    <property type="entry name" value="MHYT"/>
    <property type="match status" value="3"/>
</dbReference>
<reference evidence="4 5" key="1">
    <citation type="submission" date="2020-08" db="EMBL/GenBank/DDBJ databases">
        <title>Genomic Encyclopedia of Type Strains, Phase III (KMG-III): the genomes of soil and plant-associated and newly described type strains.</title>
        <authorList>
            <person name="Whitman W."/>
        </authorList>
    </citation>
    <scope>NUCLEOTIDE SEQUENCE [LARGE SCALE GENOMIC DNA]</scope>
    <source>
        <strain evidence="4 5">CECT 3303</strain>
    </source>
</reference>
<name>A0A841CZS6_PLAVE</name>
<evidence type="ECO:0000256" key="1">
    <source>
        <dbReference type="PROSITE-ProRule" id="PRU00244"/>
    </source>
</evidence>
<accession>A0A841CZS6</accession>
<evidence type="ECO:0000259" key="3">
    <source>
        <dbReference type="PROSITE" id="PS50924"/>
    </source>
</evidence>
<feature type="transmembrane region" description="Helical" evidence="1">
    <location>
        <begin position="15"/>
        <end position="34"/>
    </location>
</feature>